<accession>A0A4C1UH76</accession>
<reference evidence="1 2" key="1">
    <citation type="journal article" date="2019" name="Commun. Biol.">
        <title>The bagworm genome reveals a unique fibroin gene that provides high tensile strength.</title>
        <authorList>
            <person name="Kono N."/>
            <person name="Nakamura H."/>
            <person name="Ohtoshi R."/>
            <person name="Tomita M."/>
            <person name="Numata K."/>
            <person name="Arakawa K."/>
        </authorList>
    </citation>
    <scope>NUCLEOTIDE SEQUENCE [LARGE SCALE GENOMIC DNA]</scope>
</reference>
<dbReference type="AlphaFoldDB" id="A0A4C1UH76"/>
<evidence type="ECO:0000313" key="1">
    <source>
        <dbReference type="EMBL" id="GBP25758.1"/>
    </source>
</evidence>
<comment type="caution">
    <text evidence="1">The sequence shown here is derived from an EMBL/GenBank/DDBJ whole genome shotgun (WGS) entry which is preliminary data.</text>
</comment>
<protein>
    <recommendedName>
        <fullName evidence="3">Retrovirus-related Pol polyprotein from transposon TNT 1-94</fullName>
    </recommendedName>
</protein>
<sequence length="141" mass="15929">MNSNYITSVPKLKGGENYYEWCFATENLLVLDGMDKYIKPPAGFEIKPAEDAKTKAKLILTIDPALYVHIRNTGSSAELWTKLKTMFDDTGFSRKITLLRHLISIRLNSCDSMATYVIQIVETAQRLNDTGFTITDEWVGS</sequence>
<dbReference type="Proteomes" id="UP000299102">
    <property type="component" value="Unassembled WGS sequence"/>
</dbReference>
<organism evidence="1 2">
    <name type="scientific">Eumeta variegata</name>
    <name type="common">Bagworm moth</name>
    <name type="synonym">Eumeta japonica</name>
    <dbReference type="NCBI Taxonomy" id="151549"/>
    <lineage>
        <taxon>Eukaryota</taxon>
        <taxon>Metazoa</taxon>
        <taxon>Ecdysozoa</taxon>
        <taxon>Arthropoda</taxon>
        <taxon>Hexapoda</taxon>
        <taxon>Insecta</taxon>
        <taxon>Pterygota</taxon>
        <taxon>Neoptera</taxon>
        <taxon>Endopterygota</taxon>
        <taxon>Lepidoptera</taxon>
        <taxon>Glossata</taxon>
        <taxon>Ditrysia</taxon>
        <taxon>Tineoidea</taxon>
        <taxon>Psychidae</taxon>
        <taxon>Oiketicinae</taxon>
        <taxon>Eumeta</taxon>
    </lineage>
</organism>
<dbReference type="OrthoDB" id="7920740at2759"/>
<evidence type="ECO:0000313" key="2">
    <source>
        <dbReference type="Proteomes" id="UP000299102"/>
    </source>
</evidence>
<name>A0A4C1UH76_EUMVA</name>
<dbReference type="Pfam" id="PF14223">
    <property type="entry name" value="Retrotran_gag_2"/>
    <property type="match status" value="1"/>
</dbReference>
<proteinExistence type="predicted"/>
<keyword evidence="2" id="KW-1185">Reference proteome</keyword>
<dbReference type="EMBL" id="BGZK01000172">
    <property type="protein sequence ID" value="GBP25758.1"/>
    <property type="molecule type" value="Genomic_DNA"/>
</dbReference>
<evidence type="ECO:0008006" key="3">
    <source>
        <dbReference type="Google" id="ProtNLM"/>
    </source>
</evidence>
<gene>
    <name evidence="1" type="ORF">EVAR_94775_1</name>
</gene>